<feature type="compositionally biased region" description="Low complexity" evidence="1">
    <location>
        <begin position="265"/>
        <end position="282"/>
    </location>
</feature>
<feature type="compositionally biased region" description="Basic and acidic residues" evidence="1">
    <location>
        <begin position="439"/>
        <end position="452"/>
    </location>
</feature>
<dbReference type="OrthoDB" id="6374619at2759"/>
<dbReference type="RefSeq" id="XP_020456105.1">
    <property type="nucleotide sequence ID" value="XM_020600449.1"/>
</dbReference>
<evidence type="ECO:0000313" key="3">
    <source>
        <dbReference type="Proteomes" id="UP000261600"/>
    </source>
</evidence>
<evidence type="ECO:0000256" key="1">
    <source>
        <dbReference type="SAM" id="MobiDB-lite"/>
    </source>
</evidence>
<organism evidence="2 3">
    <name type="scientific">Monopterus albus</name>
    <name type="common">Swamp eel</name>
    <dbReference type="NCBI Taxonomy" id="43700"/>
    <lineage>
        <taxon>Eukaryota</taxon>
        <taxon>Metazoa</taxon>
        <taxon>Chordata</taxon>
        <taxon>Craniata</taxon>
        <taxon>Vertebrata</taxon>
        <taxon>Euteleostomi</taxon>
        <taxon>Actinopterygii</taxon>
        <taxon>Neopterygii</taxon>
        <taxon>Teleostei</taxon>
        <taxon>Neoteleostei</taxon>
        <taxon>Acanthomorphata</taxon>
        <taxon>Anabantaria</taxon>
        <taxon>Synbranchiformes</taxon>
        <taxon>Synbranchidae</taxon>
        <taxon>Monopterus</taxon>
    </lineage>
</organism>
<feature type="compositionally biased region" description="Basic and acidic residues" evidence="1">
    <location>
        <begin position="408"/>
        <end position="420"/>
    </location>
</feature>
<dbReference type="Ensembl" id="ENSMALT00000018431.1">
    <property type="protein sequence ID" value="ENSMALP00000018082.1"/>
    <property type="gene ID" value="ENSMALG00000012617.1"/>
</dbReference>
<proteinExistence type="predicted"/>
<accession>A0A3Q3JT23</accession>
<feature type="compositionally biased region" description="Polar residues" evidence="1">
    <location>
        <begin position="1"/>
        <end position="19"/>
    </location>
</feature>
<sequence>MPKEQPCSSKHSPCASSTKNAKDKSNSTTLQESHDTKDMDDSSRKGSHCSSEKDSGYSDGSDWQQTDVEEQQSKRSKSRGSEGTETSQPGQNQELGQGSAGNPTPMSAGQELQPIYIIKNRVLKQPNMIQKKAQLLWRNGSRETSRDGAHHMIHLQQPRLLPATMQLHKPLSWNSYITGRKINGMYLPTVSSYPHIAPQPSKKPPDKSSVNDASQNLSKRVCTEHKIDDTPVARSLPEQHLHKQPKAIPASVQPFSSSTRHCLPSPTSNTSSSRQGSSSVSSLHTPSFFLAARHLHRNGTTSTRHRRFLNTVEILRRSGLLDITQRTKEIMRQNSATEQDIAQLRQHTELLCQATSNPSCSLNGITAWEHLHRTMAESGSYPSLKEFQNLQIPTHLDSARQPESISIDDTRRPQAAEKSDVPQSQPLSTCPVQQQPHSEQSRELKAGDKSSEKVTFIPPDSSTG</sequence>
<dbReference type="GO" id="GO:0042754">
    <property type="term" value="P:negative regulation of circadian rhythm"/>
    <property type="evidence" value="ECO:0007669"/>
    <property type="project" value="InterPro"/>
</dbReference>
<dbReference type="GO" id="GO:0005634">
    <property type="term" value="C:nucleus"/>
    <property type="evidence" value="ECO:0007669"/>
    <property type="project" value="TreeGrafter"/>
</dbReference>
<feature type="compositionally biased region" description="Polar residues" evidence="1">
    <location>
        <begin position="81"/>
        <end position="107"/>
    </location>
</feature>
<feature type="region of interest" description="Disordered" evidence="1">
    <location>
        <begin position="396"/>
        <end position="464"/>
    </location>
</feature>
<dbReference type="KEGG" id="malb:109960382"/>
<dbReference type="Proteomes" id="UP000261600">
    <property type="component" value="Unplaced"/>
</dbReference>
<dbReference type="AlphaFoldDB" id="A0A3Q3JT23"/>
<feature type="region of interest" description="Disordered" evidence="1">
    <location>
        <begin position="196"/>
        <end position="282"/>
    </location>
</feature>
<dbReference type="GO" id="GO:0045892">
    <property type="term" value="P:negative regulation of DNA-templated transcription"/>
    <property type="evidence" value="ECO:0007669"/>
    <property type="project" value="InterPro"/>
</dbReference>
<evidence type="ECO:0000313" key="2">
    <source>
        <dbReference type="Ensembl" id="ENSMALP00000018082.1"/>
    </source>
</evidence>
<feature type="compositionally biased region" description="Polar residues" evidence="1">
    <location>
        <begin position="421"/>
        <end position="438"/>
    </location>
</feature>
<reference evidence="2" key="1">
    <citation type="submission" date="2025-08" db="UniProtKB">
        <authorList>
            <consortium name="Ensembl"/>
        </authorList>
    </citation>
    <scope>IDENTIFICATION</scope>
</reference>
<dbReference type="PANTHER" id="PTHR34648">
    <property type="entry name" value="CLOCK-INTERACTING PACEMAKER"/>
    <property type="match status" value="1"/>
</dbReference>
<dbReference type="PANTHER" id="PTHR34648:SF7">
    <property type="entry name" value="SI:CH211-132B12.7"/>
    <property type="match status" value="1"/>
</dbReference>
<feature type="region of interest" description="Disordered" evidence="1">
    <location>
        <begin position="1"/>
        <end position="108"/>
    </location>
</feature>
<dbReference type="Pfam" id="PF15800">
    <property type="entry name" value="CiPC"/>
    <property type="match status" value="2"/>
</dbReference>
<reference evidence="2" key="2">
    <citation type="submission" date="2025-09" db="UniProtKB">
        <authorList>
            <consortium name="Ensembl"/>
        </authorList>
    </citation>
    <scope>IDENTIFICATION</scope>
</reference>
<dbReference type="GeneID" id="109960382"/>
<name>A0A3Q3JT23_MONAL</name>
<keyword evidence="3" id="KW-1185">Reference proteome</keyword>
<feature type="compositionally biased region" description="Basic and acidic residues" evidence="1">
    <location>
        <begin position="221"/>
        <end position="241"/>
    </location>
</feature>
<feature type="compositionally biased region" description="Basic and acidic residues" evidence="1">
    <location>
        <begin position="32"/>
        <end position="56"/>
    </location>
</feature>
<evidence type="ECO:0008006" key="4">
    <source>
        <dbReference type="Google" id="ProtNLM"/>
    </source>
</evidence>
<dbReference type="RefSeq" id="XP_020456104.1">
    <property type="nucleotide sequence ID" value="XM_020600448.1"/>
</dbReference>
<protein>
    <recommendedName>
        <fullName evidence="4">CLOCK-interacting pacemaker-like</fullName>
    </recommendedName>
</protein>
<dbReference type="InterPro" id="IPR031602">
    <property type="entry name" value="CIPC"/>
</dbReference>